<accession>A0ABX0VM99</accession>
<evidence type="ECO:0000259" key="1">
    <source>
        <dbReference type="SMART" id="SM00974"/>
    </source>
</evidence>
<dbReference type="Proteomes" id="UP000697927">
    <property type="component" value="Unassembled WGS sequence"/>
</dbReference>
<evidence type="ECO:0000313" key="2">
    <source>
        <dbReference type="EMBL" id="NIY47302.1"/>
    </source>
</evidence>
<dbReference type="SMART" id="SM00974">
    <property type="entry name" value="T5orf172"/>
    <property type="match status" value="1"/>
</dbReference>
<dbReference type="Pfam" id="PF10544">
    <property type="entry name" value="T5orf172"/>
    <property type="match status" value="1"/>
</dbReference>
<dbReference type="InterPro" id="IPR018306">
    <property type="entry name" value="Phage_T5_Orf172_DNA-bd"/>
</dbReference>
<evidence type="ECO:0000313" key="3">
    <source>
        <dbReference type="Proteomes" id="UP000697927"/>
    </source>
</evidence>
<name>A0ABX0VM99_9ENTR</name>
<proteinExistence type="predicted"/>
<comment type="caution">
    <text evidence="2">The sequence shown here is derived from an EMBL/GenBank/DDBJ whole genome shotgun (WGS) entry which is preliminary data.</text>
</comment>
<protein>
    <submittedName>
        <fullName evidence="2">GIY-YIG nuclease family protein</fullName>
    </submittedName>
</protein>
<dbReference type="EMBL" id="SOYS01000002">
    <property type="protein sequence ID" value="NIY47302.1"/>
    <property type="molecule type" value="Genomic_DNA"/>
</dbReference>
<gene>
    <name evidence="2" type="ORF">E2L00_07080</name>
</gene>
<reference evidence="2 3" key="1">
    <citation type="journal article" date="2020" name="Microorganisms">
        <title>Polyphasic Characterisation of Cedecea colo sp. nov., a New Enteric Bacterium Isolated from the Koala Hindgut.</title>
        <authorList>
            <person name="Boath J.M."/>
            <person name="Dakhal S."/>
            <person name="Van T.T.H."/>
            <person name="Moore R.J."/>
            <person name="Dekiwadia C."/>
            <person name="Macreadie I.G."/>
        </authorList>
    </citation>
    <scope>NUCLEOTIDE SEQUENCE [LARGE SCALE GENOMIC DNA]</scope>
    <source>
        <strain evidence="2 3">ZA</strain>
    </source>
</reference>
<sequence length="202" mass="22651">MALIEELLNMQPGESMPFPSDFNPKGWVYVLSNPSMPGMYKIGLTRLHPKQRAGQLSKSSGSPTDFVVEAKFISADPERDEKIIHESLSRFRVSQSREFFSCPIDKILTECRRFLPFGEASSVEELTDKFNFVTFDDYFFPHDTEFMLEEMGISTFGSKGNTYWALASIGASLVKQLTQDGGTFVYTGKSFALVKPPKGDGQ</sequence>
<keyword evidence="3" id="KW-1185">Reference proteome</keyword>
<organism evidence="2 3">
    <name type="scientific">Cedecea colo</name>
    <dbReference type="NCBI Taxonomy" id="2552946"/>
    <lineage>
        <taxon>Bacteria</taxon>
        <taxon>Pseudomonadati</taxon>
        <taxon>Pseudomonadota</taxon>
        <taxon>Gammaproteobacteria</taxon>
        <taxon>Enterobacterales</taxon>
        <taxon>Enterobacteriaceae</taxon>
        <taxon>Cedecea</taxon>
    </lineage>
</organism>
<dbReference type="RefSeq" id="WP_167608936.1">
    <property type="nucleotide sequence ID" value="NZ_SOYS01000002.1"/>
</dbReference>
<feature type="domain" description="Bacteriophage T5 Orf172 DNA-binding" evidence="1">
    <location>
        <begin position="34"/>
        <end position="114"/>
    </location>
</feature>